<sequence length="139" mass="14478">MTSFATDVAAALHAHAGTPSWPATRPSMPKSPQRGAEDHIVLRTAAEQLVAEANAVLGAGGHRITFDDESGPGRLGFRLGFGSGSARIVTTFVRDYAITRLLGDGLRSAAPRELAGTAELHALITFLVADPYGRTTPAG</sequence>
<dbReference type="AlphaFoldDB" id="A0A378WU21"/>
<proteinExistence type="predicted"/>
<protein>
    <submittedName>
        <fullName evidence="2">Uncharacterized protein</fullName>
    </submittedName>
</protein>
<evidence type="ECO:0000313" key="3">
    <source>
        <dbReference type="Proteomes" id="UP000255082"/>
    </source>
</evidence>
<evidence type="ECO:0000313" key="2">
    <source>
        <dbReference type="EMBL" id="SUA44830.1"/>
    </source>
</evidence>
<organism evidence="2 3">
    <name type="scientific">Nocardia africana</name>
    <dbReference type="NCBI Taxonomy" id="134964"/>
    <lineage>
        <taxon>Bacteria</taxon>
        <taxon>Bacillati</taxon>
        <taxon>Actinomycetota</taxon>
        <taxon>Actinomycetes</taxon>
        <taxon>Mycobacteriales</taxon>
        <taxon>Nocardiaceae</taxon>
        <taxon>Nocardia</taxon>
    </lineage>
</organism>
<reference evidence="2 3" key="1">
    <citation type="submission" date="2018-06" db="EMBL/GenBank/DDBJ databases">
        <authorList>
            <consortium name="Pathogen Informatics"/>
            <person name="Doyle S."/>
        </authorList>
    </citation>
    <scope>NUCLEOTIDE SEQUENCE [LARGE SCALE GENOMIC DNA]</scope>
    <source>
        <strain evidence="2 3">NCTC13184</strain>
    </source>
</reference>
<gene>
    <name evidence="2" type="ORF">NCTC13184_03352</name>
</gene>
<evidence type="ECO:0000256" key="1">
    <source>
        <dbReference type="SAM" id="MobiDB-lite"/>
    </source>
</evidence>
<feature type="region of interest" description="Disordered" evidence="1">
    <location>
        <begin position="15"/>
        <end position="36"/>
    </location>
</feature>
<dbReference type="RefSeq" id="WP_062965244.1">
    <property type="nucleotide sequence ID" value="NZ_JAJFOE010000001.1"/>
</dbReference>
<accession>A0A378WU21</accession>
<name>A0A378WU21_9NOCA</name>
<dbReference type="Proteomes" id="UP000255082">
    <property type="component" value="Unassembled WGS sequence"/>
</dbReference>
<dbReference type="EMBL" id="UGRU01000001">
    <property type="protein sequence ID" value="SUA44830.1"/>
    <property type="molecule type" value="Genomic_DNA"/>
</dbReference>